<organism evidence="2 3">
    <name type="scientific">Lactiplantibacillus fabifermentans DSM 21115</name>
    <dbReference type="NCBI Taxonomy" id="1413187"/>
    <lineage>
        <taxon>Bacteria</taxon>
        <taxon>Bacillati</taxon>
        <taxon>Bacillota</taxon>
        <taxon>Bacilli</taxon>
        <taxon>Lactobacillales</taxon>
        <taxon>Lactobacillaceae</taxon>
        <taxon>Lactiplantibacillus</taxon>
    </lineage>
</organism>
<gene>
    <name evidence="2" type="ORF">DY78_GL002365</name>
</gene>
<evidence type="ECO:0000259" key="1">
    <source>
        <dbReference type="SMART" id="SM00635"/>
    </source>
</evidence>
<dbReference type="NCBIfam" id="NF047353">
    <property type="entry name" value="tube_lmo2291"/>
    <property type="match status" value="1"/>
</dbReference>
<evidence type="ECO:0000313" key="2">
    <source>
        <dbReference type="EMBL" id="KRO28466.1"/>
    </source>
</evidence>
<dbReference type="RefSeq" id="WP_051385214.1">
    <property type="nucleotide sequence ID" value="NZ_AYGX02000042.1"/>
</dbReference>
<dbReference type="SUPFAM" id="SSF49373">
    <property type="entry name" value="Invasin/intimin cell-adhesion fragments"/>
    <property type="match status" value="1"/>
</dbReference>
<dbReference type="Gene3D" id="2.60.40.1080">
    <property type="match status" value="1"/>
</dbReference>
<dbReference type="Pfam" id="PF02368">
    <property type="entry name" value="Big_2"/>
    <property type="match status" value="1"/>
</dbReference>
<reference evidence="2 3" key="1">
    <citation type="journal article" date="2015" name="Genome Announc.">
        <title>Expanding the biotechnology potential of lactobacilli through comparative genomics of 213 strains and associated genera.</title>
        <authorList>
            <person name="Sun Z."/>
            <person name="Harris H.M."/>
            <person name="McCann A."/>
            <person name="Guo C."/>
            <person name="Argimon S."/>
            <person name="Zhang W."/>
            <person name="Yang X."/>
            <person name="Jeffery I.B."/>
            <person name="Cooney J.C."/>
            <person name="Kagawa T.F."/>
            <person name="Liu W."/>
            <person name="Song Y."/>
            <person name="Salvetti E."/>
            <person name="Wrobel A."/>
            <person name="Rasinkangas P."/>
            <person name="Parkhill J."/>
            <person name="Rea M.C."/>
            <person name="O'Sullivan O."/>
            <person name="Ritari J."/>
            <person name="Douillard F.P."/>
            <person name="Paul Ross R."/>
            <person name="Yang R."/>
            <person name="Briner A.E."/>
            <person name="Felis G.E."/>
            <person name="de Vos W.M."/>
            <person name="Barrangou R."/>
            <person name="Klaenhammer T.R."/>
            <person name="Caufield P.W."/>
            <person name="Cui Y."/>
            <person name="Zhang H."/>
            <person name="O'Toole P.W."/>
        </authorList>
    </citation>
    <scope>NUCLEOTIDE SEQUENCE [LARGE SCALE GENOMIC DNA]</scope>
    <source>
        <strain evidence="2 3">DSM 21115</strain>
    </source>
</reference>
<protein>
    <recommendedName>
        <fullName evidence="1">BIG2 domain-containing protein</fullName>
    </recommendedName>
</protein>
<feature type="domain" description="BIG2" evidence="1">
    <location>
        <begin position="173"/>
        <end position="250"/>
    </location>
</feature>
<dbReference type="AlphaFoldDB" id="A0A0R2NUM3"/>
<dbReference type="EMBL" id="AYGX02000042">
    <property type="protein sequence ID" value="KRO28466.1"/>
    <property type="molecule type" value="Genomic_DNA"/>
</dbReference>
<dbReference type="InterPro" id="IPR003343">
    <property type="entry name" value="Big_2"/>
</dbReference>
<keyword evidence="3" id="KW-1185">Reference proteome</keyword>
<comment type="caution">
    <text evidence="2">The sequence shown here is derived from an EMBL/GenBank/DDBJ whole genome shotgun (WGS) entry which is preliminary data.</text>
</comment>
<name>A0A0R2NUM3_9LACO</name>
<sequence length="259" mass="27050">MALTQRHSYGYNSKIYIDKSGNTDLEAYYGISAADILAEKFPTGTDMARLGKGITEVTPAAAETVDTESDMLDAGFQKSNVSAKAVTYAVTGNTYIGDPAQDYIRDKFTKLSGELETTAIVIDPDSTIHIFKAVITTPLAWSGAVNATSPLSFTLTVDGMPYVIHTDGSVECQVTGLTLSPESVAVAIGATQQVTAALVPEYASNNAIDWSIEDTTIATISDDGIVTGVAEGTTVLQGFVKSNSSIAATLTITVKAAAA</sequence>
<dbReference type="Proteomes" id="UP000050920">
    <property type="component" value="Unassembled WGS sequence"/>
</dbReference>
<dbReference type="SMART" id="SM00635">
    <property type="entry name" value="BID_2"/>
    <property type="match status" value="1"/>
</dbReference>
<evidence type="ECO:0000313" key="3">
    <source>
        <dbReference type="Proteomes" id="UP000050920"/>
    </source>
</evidence>
<proteinExistence type="predicted"/>
<dbReference type="InterPro" id="IPR008964">
    <property type="entry name" value="Invasin/intimin_cell_adhesion"/>
</dbReference>
<accession>A0A0R2NUM3</accession>